<evidence type="ECO:0000313" key="2">
    <source>
        <dbReference type="Proteomes" id="UP000288805"/>
    </source>
</evidence>
<protein>
    <submittedName>
        <fullName evidence="1">Uncharacterized protein</fullName>
    </submittedName>
</protein>
<proteinExistence type="predicted"/>
<evidence type="ECO:0000313" key="1">
    <source>
        <dbReference type="EMBL" id="RVW52910.1"/>
    </source>
</evidence>
<dbReference type="AlphaFoldDB" id="A0A438EYT6"/>
<accession>A0A438EYT6</accession>
<name>A0A438EYT6_VITVI</name>
<sequence>MALSHDGGRRYGIMTTNMSEVFNSVLKGARSFLITAFVQLTFYRVNSYFAVRREHSASRLASGEQYTPYVDAKINANVVKAGSHEIVLYDHFQGLFHVKADKDSMKRVSGRRPKSTRLHNEMDVREGIDMSTTFMDIHARVGDGPSYSAICDADVAMILGLRIHGPPITGTCDIDWSLLCSELLGVDDVILQCYARVFILALLGGALFADKTGTHCWHTYLESYVVRVWIVPQRFLDLSHYYRLHVGRPDFSRPPVPIVVSHVHDDVVDGLHDHLLPDEALSVDPLGHRWKVPQSWSHNPSPHVLTFYRDQLDA</sequence>
<reference evidence="1 2" key="1">
    <citation type="journal article" date="2018" name="PLoS Genet.">
        <title>Population sequencing reveals clonal diversity and ancestral inbreeding in the grapevine cultivar Chardonnay.</title>
        <authorList>
            <person name="Roach M.J."/>
            <person name="Johnson D.L."/>
            <person name="Bohlmann J."/>
            <person name="van Vuuren H.J."/>
            <person name="Jones S.J."/>
            <person name="Pretorius I.S."/>
            <person name="Schmidt S.A."/>
            <person name="Borneman A.R."/>
        </authorList>
    </citation>
    <scope>NUCLEOTIDE SEQUENCE [LARGE SCALE GENOMIC DNA]</scope>
    <source>
        <strain evidence="2">cv. Chardonnay</strain>
        <tissue evidence="1">Leaf</tissue>
    </source>
</reference>
<dbReference type="Proteomes" id="UP000288805">
    <property type="component" value="Unassembled WGS sequence"/>
</dbReference>
<comment type="caution">
    <text evidence="1">The sequence shown here is derived from an EMBL/GenBank/DDBJ whole genome shotgun (WGS) entry which is preliminary data.</text>
</comment>
<gene>
    <name evidence="1" type="ORF">CK203_110637</name>
</gene>
<dbReference type="EMBL" id="QGNW01001160">
    <property type="protein sequence ID" value="RVW52910.1"/>
    <property type="molecule type" value="Genomic_DNA"/>
</dbReference>
<organism evidence="1 2">
    <name type="scientific">Vitis vinifera</name>
    <name type="common">Grape</name>
    <dbReference type="NCBI Taxonomy" id="29760"/>
    <lineage>
        <taxon>Eukaryota</taxon>
        <taxon>Viridiplantae</taxon>
        <taxon>Streptophyta</taxon>
        <taxon>Embryophyta</taxon>
        <taxon>Tracheophyta</taxon>
        <taxon>Spermatophyta</taxon>
        <taxon>Magnoliopsida</taxon>
        <taxon>eudicotyledons</taxon>
        <taxon>Gunneridae</taxon>
        <taxon>Pentapetalae</taxon>
        <taxon>rosids</taxon>
        <taxon>Vitales</taxon>
        <taxon>Vitaceae</taxon>
        <taxon>Viteae</taxon>
        <taxon>Vitis</taxon>
    </lineage>
</organism>